<dbReference type="InterPro" id="IPR036264">
    <property type="entry name" value="Bact_exopeptidase_dim_dom"/>
</dbReference>
<evidence type="ECO:0000313" key="5">
    <source>
        <dbReference type="Proteomes" id="UP000472580"/>
    </source>
</evidence>
<dbReference type="Proteomes" id="UP000472580">
    <property type="component" value="Unassembled WGS sequence"/>
</dbReference>
<keyword evidence="2" id="KW-0464">Manganese</keyword>
<accession>A0A6L6YJL6</accession>
<dbReference type="AlphaFoldDB" id="A0A6L6YJL6"/>
<reference evidence="4 5" key="1">
    <citation type="submission" date="2019-12" db="EMBL/GenBank/DDBJ databases">
        <title>Microbes associate with the intestines of laboratory mice.</title>
        <authorList>
            <person name="Navarre W."/>
            <person name="Wong E."/>
        </authorList>
    </citation>
    <scope>NUCLEOTIDE SEQUENCE [LARGE SCALE GENOMIC DNA]</scope>
    <source>
        <strain evidence="4 5">NM82_D38</strain>
    </source>
</reference>
<dbReference type="SUPFAM" id="SSF53187">
    <property type="entry name" value="Zn-dependent exopeptidases"/>
    <property type="match status" value="1"/>
</dbReference>
<dbReference type="InterPro" id="IPR011650">
    <property type="entry name" value="Peptidase_M20_dimer"/>
</dbReference>
<dbReference type="Gene3D" id="3.40.630.10">
    <property type="entry name" value="Zn peptidases"/>
    <property type="match status" value="1"/>
</dbReference>
<dbReference type="Gene3D" id="3.30.70.360">
    <property type="match status" value="1"/>
</dbReference>
<feature type="binding site" evidence="2">
    <location>
        <position position="369"/>
    </location>
    <ligand>
        <name>Mn(2+)</name>
        <dbReference type="ChEBI" id="CHEBI:29035"/>
        <label>2</label>
    </ligand>
</feature>
<dbReference type="SUPFAM" id="SSF55031">
    <property type="entry name" value="Bacterial exopeptidase dimerisation domain"/>
    <property type="match status" value="1"/>
</dbReference>
<gene>
    <name evidence="4" type="ORF">E5987_11790</name>
</gene>
<sequence length="399" mass="43851">MQQDLNPQDIIDEIKQYEKRLIDFRRRVHREPEVGFDTALTLKKIAEFLKENGIEGLDTAASPGSGFLLIQGSKPGKTIALRADIDALNITEQSGCPWASENGMAHSCGHDGHQTWLLAAILYLSRHRGFAGNILCIFQAAEESVNGADSVVQSGVFKKYDVKEIYGAHNEPLLDLGMIGFRAGPTMAACDRFEIDVKGVGTHGARPNLGKDPLPAAAEIFIALQTLVSRTLDPFKSAVVSVCSFTAGNPNTYNIIPETVHLLGTTRTFEEPVRDLIEHEIKTRSVGIAKAFGLEAEARYIRLVGAVDNDTELTDFAERAAAGMFGSERTLRLTEPYMISEDFSAYQKVVPGCFFFIGVRDKEHQAALHSPHYDFNDRIIMEAGALFAYLALSSLADRQ</sequence>
<comment type="cofactor">
    <cofactor evidence="2">
        <name>Mn(2+)</name>
        <dbReference type="ChEBI" id="CHEBI:29035"/>
    </cofactor>
    <text evidence="2">The Mn(2+) ion enhances activity.</text>
</comment>
<dbReference type="PANTHER" id="PTHR11014:SF63">
    <property type="entry name" value="METALLOPEPTIDASE, PUTATIVE (AFU_ORTHOLOGUE AFUA_6G09600)-RELATED"/>
    <property type="match status" value="1"/>
</dbReference>
<feature type="domain" description="Peptidase M20 dimerisation" evidence="3">
    <location>
        <begin position="193"/>
        <end position="272"/>
    </location>
</feature>
<evidence type="ECO:0000256" key="2">
    <source>
        <dbReference type="PIRSR" id="PIRSR005962-1"/>
    </source>
</evidence>
<comment type="caution">
    <text evidence="4">The sequence shown here is derived from an EMBL/GenBank/DDBJ whole genome shotgun (WGS) entry which is preliminary data.</text>
</comment>
<dbReference type="GO" id="GO:0050118">
    <property type="term" value="F:N-acetyldiaminopimelate deacetylase activity"/>
    <property type="evidence" value="ECO:0007669"/>
    <property type="project" value="UniProtKB-ARBA"/>
</dbReference>
<dbReference type="OrthoDB" id="8875216at2"/>
<dbReference type="PANTHER" id="PTHR11014">
    <property type="entry name" value="PEPTIDASE M20 FAMILY MEMBER"/>
    <property type="match status" value="1"/>
</dbReference>
<dbReference type="EMBL" id="WSRP01000052">
    <property type="protein sequence ID" value="MVX57866.1"/>
    <property type="molecule type" value="Genomic_DNA"/>
</dbReference>
<evidence type="ECO:0000259" key="3">
    <source>
        <dbReference type="Pfam" id="PF07687"/>
    </source>
</evidence>
<dbReference type="RefSeq" id="WP_160336282.1">
    <property type="nucleotide sequence ID" value="NZ_WSRP01000052.1"/>
</dbReference>
<dbReference type="Pfam" id="PF07687">
    <property type="entry name" value="M20_dimer"/>
    <property type="match status" value="1"/>
</dbReference>
<dbReference type="InterPro" id="IPR017439">
    <property type="entry name" value="Amidohydrolase"/>
</dbReference>
<proteinExistence type="predicted"/>
<dbReference type="Pfam" id="PF01546">
    <property type="entry name" value="Peptidase_M20"/>
    <property type="match status" value="1"/>
</dbReference>
<dbReference type="GO" id="GO:0019877">
    <property type="term" value="P:diaminopimelate biosynthetic process"/>
    <property type="evidence" value="ECO:0007669"/>
    <property type="project" value="UniProtKB-ARBA"/>
</dbReference>
<feature type="binding site" evidence="2">
    <location>
        <position position="108"/>
    </location>
    <ligand>
        <name>Mn(2+)</name>
        <dbReference type="ChEBI" id="CHEBI:29035"/>
        <label>2</label>
    </ligand>
</feature>
<evidence type="ECO:0000256" key="1">
    <source>
        <dbReference type="ARBA" id="ARBA00022801"/>
    </source>
</evidence>
<feature type="binding site" evidence="2">
    <location>
        <position position="143"/>
    </location>
    <ligand>
        <name>Mn(2+)</name>
        <dbReference type="ChEBI" id="CHEBI:29035"/>
        <label>2</label>
    </ligand>
</feature>
<keyword evidence="2" id="KW-0479">Metal-binding</keyword>
<dbReference type="NCBIfam" id="TIGR01891">
    <property type="entry name" value="amidohydrolases"/>
    <property type="match status" value="1"/>
</dbReference>
<dbReference type="FunFam" id="3.30.70.360:FF:000001">
    <property type="entry name" value="N-acetyldiaminopimelate deacetylase"/>
    <property type="match status" value="1"/>
</dbReference>
<dbReference type="InterPro" id="IPR002933">
    <property type="entry name" value="Peptidase_M20"/>
</dbReference>
<dbReference type="PIRSF" id="PIRSF005962">
    <property type="entry name" value="Pept_M20D_amidohydro"/>
    <property type="match status" value="1"/>
</dbReference>
<protein>
    <submittedName>
        <fullName evidence="4">Amidohydrolase</fullName>
    </submittedName>
</protein>
<feature type="binding site" evidence="2">
    <location>
        <position position="110"/>
    </location>
    <ligand>
        <name>Mn(2+)</name>
        <dbReference type="ChEBI" id="CHEBI:29035"/>
        <label>2</label>
    </ligand>
</feature>
<dbReference type="GO" id="GO:0046872">
    <property type="term" value="F:metal ion binding"/>
    <property type="evidence" value="ECO:0007669"/>
    <property type="project" value="UniProtKB-KW"/>
</dbReference>
<evidence type="ECO:0000313" key="4">
    <source>
        <dbReference type="EMBL" id="MVX57866.1"/>
    </source>
</evidence>
<keyword evidence="1 4" id="KW-0378">Hydrolase</keyword>
<keyword evidence="5" id="KW-1185">Reference proteome</keyword>
<name>A0A6L6YJL6_9BURK</name>
<organism evidence="4 5">
    <name type="scientific">Parasutterella muris</name>
    <dbReference type="NCBI Taxonomy" id="2565572"/>
    <lineage>
        <taxon>Bacteria</taxon>
        <taxon>Pseudomonadati</taxon>
        <taxon>Pseudomonadota</taxon>
        <taxon>Betaproteobacteria</taxon>
        <taxon>Burkholderiales</taxon>
        <taxon>Sutterellaceae</taxon>
        <taxon>Parasutterella</taxon>
    </lineage>
</organism>
<feature type="binding site" evidence="2">
    <location>
        <position position="169"/>
    </location>
    <ligand>
        <name>Mn(2+)</name>
        <dbReference type="ChEBI" id="CHEBI:29035"/>
        <label>2</label>
    </ligand>
</feature>